<dbReference type="Pfam" id="PF07729">
    <property type="entry name" value="FCD"/>
    <property type="match status" value="1"/>
</dbReference>
<dbReference type="PROSITE" id="PS50949">
    <property type="entry name" value="HTH_GNTR"/>
    <property type="match status" value="1"/>
</dbReference>
<evidence type="ECO:0000259" key="5">
    <source>
        <dbReference type="PROSITE" id="PS50949"/>
    </source>
</evidence>
<proteinExistence type="predicted"/>
<dbReference type="InterPro" id="IPR000524">
    <property type="entry name" value="Tscrpt_reg_HTH_GntR"/>
</dbReference>
<evidence type="ECO:0000313" key="7">
    <source>
        <dbReference type="Proteomes" id="UP000248863"/>
    </source>
</evidence>
<name>A0A327KKN3_9BRAD</name>
<dbReference type="EMBL" id="NPEU01000082">
    <property type="protein sequence ID" value="RAI39299.1"/>
    <property type="molecule type" value="Genomic_DNA"/>
</dbReference>
<reference evidence="6 7" key="1">
    <citation type="submission" date="2017-07" db="EMBL/GenBank/DDBJ databases">
        <title>Draft Genome Sequences of Select Purple Nonsulfur Bacteria.</title>
        <authorList>
            <person name="Lasarre B."/>
            <person name="Mckinlay J.B."/>
        </authorList>
    </citation>
    <scope>NUCLEOTIDE SEQUENCE [LARGE SCALE GENOMIC DNA]</scope>
    <source>
        <strain evidence="6 7">DSM 11907</strain>
    </source>
</reference>
<evidence type="ECO:0000313" key="6">
    <source>
        <dbReference type="EMBL" id="RAI39299.1"/>
    </source>
</evidence>
<feature type="region of interest" description="Disordered" evidence="4">
    <location>
        <begin position="278"/>
        <end position="299"/>
    </location>
</feature>
<protein>
    <recommendedName>
        <fullName evidence="5">HTH gntR-type domain-containing protein</fullName>
    </recommendedName>
</protein>
<dbReference type="InterPro" id="IPR011711">
    <property type="entry name" value="GntR_C"/>
</dbReference>
<sequence length="299" mass="33094">MLDNPLKCVACSHIPADVLPPQPNASKMPLAAGRRCRQDRADIPCSIRRPMTRRKFDPKSRRAGETLASATYGSLRRDIIAGALSPGSQLRIRQLCERYGVGFSPIREALNRLSRDGLARQTDLCGFTVAPLSKAELEEITVTRCWLNELGLRQSIARGDTAWEERVVLAYHRLARVAVDAPGLDPARSAEMNDAAHREFHASLLSACGSSFLLGYCEQLFDLGDRYRRLVKPTTRQVRQHDEHRLIMEAALARDAETAVDLLNRHLLRTAELAGQTLDAGEPAPGRESRKPVIAAAET</sequence>
<keyword evidence="3" id="KW-0804">Transcription</keyword>
<dbReference type="SMART" id="SM00895">
    <property type="entry name" value="FCD"/>
    <property type="match status" value="1"/>
</dbReference>
<dbReference type="InterPro" id="IPR036390">
    <property type="entry name" value="WH_DNA-bd_sf"/>
</dbReference>
<dbReference type="SUPFAM" id="SSF46785">
    <property type="entry name" value="Winged helix' DNA-binding domain"/>
    <property type="match status" value="1"/>
</dbReference>
<accession>A0A327KKN3</accession>
<dbReference type="InterPro" id="IPR036388">
    <property type="entry name" value="WH-like_DNA-bd_sf"/>
</dbReference>
<dbReference type="InterPro" id="IPR008920">
    <property type="entry name" value="TF_FadR/GntR_C"/>
</dbReference>
<comment type="caution">
    <text evidence="6">The sequence shown here is derived from an EMBL/GenBank/DDBJ whole genome shotgun (WGS) entry which is preliminary data.</text>
</comment>
<dbReference type="Pfam" id="PF00392">
    <property type="entry name" value="GntR"/>
    <property type="match status" value="1"/>
</dbReference>
<evidence type="ECO:0000256" key="3">
    <source>
        <dbReference type="ARBA" id="ARBA00023163"/>
    </source>
</evidence>
<organism evidence="6 7">
    <name type="scientific">Rhodoplanes elegans</name>
    <dbReference type="NCBI Taxonomy" id="29408"/>
    <lineage>
        <taxon>Bacteria</taxon>
        <taxon>Pseudomonadati</taxon>
        <taxon>Pseudomonadota</taxon>
        <taxon>Alphaproteobacteria</taxon>
        <taxon>Hyphomicrobiales</taxon>
        <taxon>Nitrobacteraceae</taxon>
        <taxon>Rhodoplanes</taxon>
    </lineage>
</organism>
<dbReference type="Gene3D" id="1.10.10.10">
    <property type="entry name" value="Winged helix-like DNA-binding domain superfamily/Winged helix DNA-binding domain"/>
    <property type="match status" value="1"/>
</dbReference>
<keyword evidence="7" id="KW-1185">Reference proteome</keyword>
<evidence type="ECO:0000256" key="4">
    <source>
        <dbReference type="SAM" id="MobiDB-lite"/>
    </source>
</evidence>
<dbReference type="GO" id="GO:0003677">
    <property type="term" value="F:DNA binding"/>
    <property type="evidence" value="ECO:0007669"/>
    <property type="project" value="UniProtKB-KW"/>
</dbReference>
<evidence type="ECO:0000256" key="1">
    <source>
        <dbReference type="ARBA" id="ARBA00023015"/>
    </source>
</evidence>
<keyword evidence="2" id="KW-0238">DNA-binding</keyword>
<dbReference type="PANTHER" id="PTHR43537:SF20">
    <property type="entry name" value="HTH-TYPE TRANSCRIPTIONAL REPRESSOR GLAR"/>
    <property type="match status" value="1"/>
</dbReference>
<evidence type="ECO:0000256" key="2">
    <source>
        <dbReference type="ARBA" id="ARBA00023125"/>
    </source>
</evidence>
<gene>
    <name evidence="6" type="ORF">CH338_09900</name>
</gene>
<dbReference type="Proteomes" id="UP000248863">
    <property type="component" value="Unassembled WGS sequence"/>
</dbReference>
<feature type="domain" description="HTH gntR-type" evidence="5">
    <location>
        <begin position="65"/>
        <end position="132"/>
    </location>
</feature>
<dbReference type="AlphaFoldDB" id="A0A327KKN3"/>
<dbReference type="SUPFAM" id="SSF48008">
    <property type="entry name" value="GntR ligand-binding domain-like"/>
    <property type="match status" value="1"/>
</dbReference>
<dbReference type="GO" id="GO:0003700">
    <property type="term" value="F:DNA-binding transcription factor activity"/>
    <property type="evidence" value="ECO:0007669"/>
    <property type="project" value="InterPro"/>
</dbReference>
<dbReference type="PANTHER" id="PTHR43537">
    <property type="entry name" value="TRANSCRIPTIONAL REGULATOR, GNTR FAMILY"/>
    <property type="match status" value="1"/>
</dbReference>
<keyword evidence="1" id="KW-0805">Transcription regulation</keyword>
<dbReference type="Gene3D" id="1.20.120.530">
    <property type="entry name" value="GntR ligand-binding domain-like"/>
    <property type="match status" value="1"/>
</dbReference>
<dbReference type="SMART" id="SM00345">
    <property type="entry name" value="HTH_GNTR"/>
    <property type="match status" value="1"/>
</dbReference>